<keyword evidence="3" id="KW-1185">Reference proteome</keyword>
<dbReference type="RefSeq" id="WP_023848321.1">
    <property type="nucleotide sequence ID" value="NZ_CP047166.1"/>
</dbReference>
<evidence type="ECO:0000256" key="1">
    <source>
        <dbReference type="SAM" id="Phobius"/>
    </source>
</evidence>
<dbReference type="EMBL" id="CP047166">
    <property type="protein sequence ID" value="QRF65106.1"/>
    <property type="molecule type" value="Genomic_DNA"/>
</dbReference>
<evidence type="ECO:0000313" key="2">
    <source>
        <dbReference type="EMBL" id="QRF65106.1"/>
    </source>
</evidence>
<feature type="transmembrane region" description="Helical" evidence="1">
    <location>
        <begin position="6"/>
        <end position="25"/>
    </location>
</feature>
<keyword evidence="1" id="KW-0812">Transmembrane</keyword>
<feature type="transmembrane region" description="Helical" evidence="1">
    <location>
        <begin position="46"/>
        <end position="66"/>
    </location>
</feature>
<reference evidence="2 3" key="1">
    <citation type="submission" date="2019-12" db="EMBL/GenBank/DDBJ databases">
        <title>Complete Genome Sequence of a Quorum-Sensing Bacterium,Rhodobacteraceae bacterium C31, Isolated from a marine microalgae symbiotic bacteria.</title>
        <authorList>
            <person name="Zhang Y."/>
        </authorList>
    </citation>
    <scope>NUCLEOTIDE SEQUENCE [LARGE SCALE GENOMIC DNA]</scope>
    <source>
        <strain evidence="2 3">C31</strain>
    </source>
</reference>
<protein>
    <submittedName>
        <fullName evidence="2">Uncharacterized protein</fullName>
    </submittedName>
</protein>
<proteinExistence type="predicted"/>
<keyword evidence="1" id="KW-1133">Transmembrane helix</keyword>
<keyword evidence="1" id="KW-0472">Membrane</keyword>
<name>A0ABX7F3L9_9RHOB</name>
<sequence length="93" mass="9875">MGTDATLLMAVTTVSLLLPLVVIKHMMRRILRHRHGDAVAQNRFEAGRLVIVSCTAAFMLGAILMLGPGTIAPDMTASDHSPVPAVTIVADAR</sequence>
<dbReference type="Proteomes" id="UP000596387">
    <property type="component" value="Chromosome"/>
</dbReference>
<evidence type="ECO:0000313" key="3">
    <source>
        <dbReference type="Proteomes" id="UP000596387"/>
    </source>
</evidence>
<accession>A0ABX7F3L9</accession>
<organism evidence="2 3">
    <name type="scientific">Ponticoccus alexandrii</name>
    <dbReference type="NCBI Taxonomy" id="1943633"/>
    <lineage>
        <taxon>Bacteria</taxon>
        <taxon>Pseudomonadati</taxon>
        <taxon>Pseudomonadota</taxon>
        <taxon>Alphaproteobacteria</taxon>
        <taxon>Rhodobacterales</taxon>
        <taxon>Roseobacteraceae</taxon>
        <taxon>Ponticoccus</taxon>
    </lineage>
</organism>
<gene>
    <name evidence="2" type="ORF">GQA70_01530</name>
</gene>